<dbReference type="PANTHER" id="PTHR24020">
    <property type="entry name" value="COLLAGEN ALPHA"/>
    <property type="match status" value="1"/>
</dbReference>
<dbReference type="Pfam" id="PF00092">
    <property type="entry name" value="VWA"/>
    <property type="match status" value="1"/>
</dbReference>
<dbReference type="AlphaFoldDB" id="A0A914WX43"/>
<proteinExistence type="predicted"/>
<dbReference type="SUPFAM" id="SSF53300">
    <property type="entry name" value="vWA-like"/>
    <property type="match status" value="1"/>
</dbReference>
<evidence type="ECO:0000313" key="5">
    <source>
        <dbReference type="WBParaSite" id="PSAMB.scaffold5578size11362.g26899.t1"/>
    </source>
</evidence>
<feature type="chain" id="PRO_5036742129" evidence="2">
    <location>
        <begin position="18"/>
        <end position="525"/>
    </location>
</feature>
<keyword evidence="1" id="KW-0472">Membrane</keyword>
<dbReference type="CDD" id="cd01450">
    <property type="entry name" value="vWFA_subfamily_ECM"/>
    <property type="match status" value="1"/>
</dbReference>
<dbReference type="Proteomes" id="UP000887566">
    <property type="component" value="Unplaced"/>
</dbReference>
<keyword evidence="2" id="KW-0732">Signal</keyword>
<keyword evidence="1" id="KW-0812">Transmembrane</keyword>
<protein>
    <submittedName>
        <fullName evidence="5">VWFA domain-containing protein</fullName>
    </submittedName>
</protein>
<sequence length="525" mass="55959">MAIRLLLPAFFFCVALALDSTQTPQAYDTPVVLATVRKIEESCIFANDFQFLRRIAWQESLDGRMLPSIWTTFKGKGGIWQIDPIALQDVQNRSTTAMNQKKAQISAQYGIDINALNRDNSDLEIPINAGIVARLKLFTIAAPIPMNINAQAAYWKTYYNTAAGSGTVEQFLANMQKIPPCNARGADLLFILDSSGSIGSSTFTNVRTFVQTVIQGLNIDPDANQVGIIDFSDSAVTVISFNSSKSALMAAAGSMKYYGSGTATTLALNQAVINFNAARDPSSGFPRVAVLVTDGQPNDPPSASAAAEALKASGITLFTVGVTSGADNTDLPNMASNPSCLYYYSLASYAELASEFPDILNSRTCDTSAAAPSNSSAISASVAQGQSLPFRFPVNITQGITFKLAMSSGQATIYASTKTRLPSSAEYEFMATASVGQLGQIYIPPNDMHLNDSSYAFNRLLSDYAAADSTSGTVTVFASVTGTAANTNNFTLQFNDGDTREKGAASALCFMPALLFLYALIMFVL</sequence>
<evidence type="ECO:0000259" key="3">
    <source>
        <dbReference type="PROSITE" id="PS50234"/>
    </source>
</evidence>
<dbReference type="InterPro" id="IPR036465">
    <property type="entry name" value="vWFA_dom_sf"/>
</dbReference>
<keyword evidence="4" id="KW-1185">Reference proteome</keyword>
<dbReference type="PANTHER" id="PTHR24020:SF20">
    <property type="entry name" value="PH DOMAIN-CONTAINING PROTEIN"/>
    <property type="match status" value="1"/>
</dbReference>
<reference evidence="5" key="1">
    <citation type="submission" date="2022-11" db="UniProtKB">
        <authorList>
            <consortium name="WormBaseParasite"/>
        </authorList>
    </citation>
    <scope>IDENTIFICATION</scope>
</reference>
<evidence type="ECO:0000256" key="1">
    <source>
        <dbReference type="SAM" id="Phobius"/>
    </source>
</evidence>
<keyword evidence="1" id="KW-1133">Transmembrane helix</keyword>
<dbReference type="Gene3D" id="3.40.50.410">
    <property type="entry name" value="von Willebrand factor, type A domain"/>
    <property type="match status" value="1"/>
</dbReference>
<feature type="transmembrane region" description="Helical" evidence="1">
    <location>
        <begin position="503"/>
        <end position="524"/>
    </location>
</feature>
<dbReference type="SMART" id="SM00327">
    <property type="entry name" value="VWA"/>
    <property type="match status" value="1"/>
</dbReference>
<dbReference type="InterPro" id="IPR050525">
    <property type="entry name" value="ECM_Assembly_Org"/>
</dbReference>
<evidence type="ECO:0000256" key="2">
    <source>
        <dbReference type="SAM" id="SignalP"/>
    </source>
</evidence>
<name>A0A914WX43_9BILA</name>
<evidence type="ECO:0000313" key="4">
    <source>
        <dbReference type="Proteomes" id="UP000887566"/>
    </source>
</evidence>
<dbReference type="PROSITE" id="PS50234">
    <property type="entry name" value="VWFA"/>
    <property type="match status" value="1"/>
</dbReference>
<organism evidence="4 5">
    <name type="scientific">Plectus sambesii</name>
    <dbReference type="NCBI Taxonomy" id="2011161"/>
    <lineage>
        <taxon>Eukaryota</taxon>
        <taxon>Metazoa</taxon>
        <taxon>Ecdysozoa</taxon>
        <taxon>Nematoda</taxon>
        <taxon>Chromadorea</taxon>
        <taxon>Plectida</taxon>
        <taxon>Plectina</taxon>
        <taxon>Plectoidea</taxon>
        <taxon>Plectidae</taxon>
        <taxon>Plectus</taxon>
    </lineage>
</organism>
<dbReference type="PRINTS" id="PR00453">
    <property type="entry name" value="VWFADOMAIN"/>
</dbReference>
<dbReference type="InterPro" id="IPR002035">
    <property type="entry name" value="VWF_A"/>
</dbReference>
<accession>A0A914WX43</accession>
<feature type="domain" description="VWFA" evidence="3">
    <location>
        <begin position="187"/>
        <end position="360"/>
    </location>
</feature>
<dbReference type="WBParaSite" id="PSAMB.scaffold5578size11362.g26899.t1">
    <property type="protein sequence ID" value="PSAMB.scaffold5578size11362.g26899.t1"/>
    <property type="gene ID" value="PSAMB.scaffold5578size11362.g26899"/>
</dbReference>
<feature type="signal peptide" evidence="2">
    <location>
        <begin position="1"/>
        <end position="17"/>
    </location>
</feature>